<evidence type="ECO:0000313" key="2">
    <source>
        <dbReference type="EMBL" id="TKA36923.1"/>
    </source>
</evidence>
<name>A0A4U0UMH7_9PEZI</name>
<feature type="compositionally biased region" description="Basic residues" evidence="1">
    <location>
        <begin position="694"/>
        <end position="703"/>
    </location>
</feature>
<feature type="region of interest" description="Disordered" evidence="1">
    <location>
        <begin position="627"/>
        <end position="703"/>
    </location>
</feature>
<dbReference type="Proteomes" id="UP000310066">
    <property type="component" value="Unassembled WGS sequence"/>
</dbReference>
<feature type="region of interest" description="Disordered" evidence="1">
    <location>
        <begin position="223"/>
        <end position="256"/>
    </location>
</feature>
<evidence type="ECO:0000313" key="3">
    <source>
        <dbReference type="Proteomes" id="UP000310066"/>
    </source>
</evidence>
<dbReference type="EMBL" id="NAJP01000056">
    <property type="protein sequence ID" value="TKA36923.1"/>
    <property type="molecule type" value="Genomic_DNA"/>
</dbReference>
<accession>A0A4U0UMH7</accession>
<gene>
    <name evidence="2" type="ORF">B0A54_12765</name>
</gene>
<dbReference type="OrthoDB" id="439943at2759"/>
<dbReference type="AlphaFoldDB" id="A0A4U0UMH7"/>
<feature type="compositionally biased region" description="Basic and acidic residues" evidence="1">
    <location>
        <begin position="243"/>
        <end position="256"/>
    </location>
</feature>
<feature type="region of interest" description="Disordered" evidence="1">
    <location>
        <begin position="148"/>
        <end position="172"/>
    </location>
</feature>
<feature type="compositionally biased region" description="Polar residues" evidence="1">
    <location>
        <begin position="223"/>
        <end position="237"/>
    </location>
</feature>
<organism evidence="2 3">
    <name type="scientific">Friedmanniomyces endolithicus</name>
    <dbReference type="NCBI Taxonomy" id="329885"/>
    <lineage>
        <taxon>Eukaryota</taxon>
        <taxon>Fungi</taxon>
        <taxon>Dikarya</taxon>
        <taxon>Ascomycota</taxon>
        <taxon>Pezizomycotina</taxon>
        <taxon>Dothideomycetes</taxon>
        <taxon>Dothideomycetidae</taxon>
        <taxon>Mycosphaerellales</taxon>
        <taxon>Teratosphaeriaceae</taxon>
        <taxon>Friedmanniomyces</taxon>
    </lineage>
</organism>
<sequence>MNHLLGCPECCTCPASSTTLHHHLVHSLFYNPSPPSPDMDRQSKRPSPRQRHMPTDQVQQSKQTEADLTEALPSQPSPFAFPTLSPDGSVEDLSKSPSRPYPTPPAALSSLGSSSITAMAERNLAISPPPFSDSQYDMIDDLSEISSDDHETASLASDDGIVTPEEGFDEADAQPDEEGELVESMKEAGAAPEIKSGEAFYQSSSFEAVETENDTLNSYLQDDLKTPTQSTMHSPAQSYRRPAANEDKTGQVSVDHEAPRMSAALKPYKWVTSASISRWRLPFLILKSIIAVALVSQLPIFTRNPIVEHAFRKHALCSAIQQLTNFTESTGSFSIDHLLPLPTATSTDVFGRTQYSSLDEVHYAPLQPNHLIVSIPRSGTILSRKIQSVRVHKAIRDIAYNQTRIIDGVYDIAFDPTEAHGIVEMEGFMVHPKSAFTIQHNFGNRLLQRQTYEKARTDISKSVTKDIALASDTARTLGEKLQMELLAGAAATKNVTTQLAVQMTRDLQIFVNAAASMVVKVDQALNKTAYAVGKDLAVVSKDIVAFGKSIRKSVNATKQTALALIPTKKTVTSPLKLSHERAAGFRQKLLRKKRVDSPAAITKDISTRMQDFVKSFGASKKWKMMKTRSTLKSLSTVPGKGVTTPKKTGGKKGSAPGAAAARQNRKSESAAKQKPAEMEKDMEKSSSMESVVKEKRRTGKGGS</sequence>
<feature type="region of interest" description="Disordered" evidence="1">
    <location>
        <begin position="31"/>
        <end position="110"/>
    </location>
</feature>
<reference evidence="2 3" key="1">
    <citation type="submission" date="2017-03" db="EMBL/GenBank/DDBJ databases">
        <title>Genomes of endolithic fungi from Antarctica.</title>
        <authorList>
            <person name="Coleine C."/>
            <person name="Masonjones S."/>
            <person name="Stajich J.E."/>
        </authorList>
    </citation>
    <scope>NUCLEOTIDE SEQUENCE [LARGE SCALE GENOMIC DNA]</scope>
    <source>
        <strain evidence="2 3">CCFEE 5311</strain>
    </source>
</reference>
<feature type="compositionally biased region" description="Low complexity" evidence="1">
    <location>
        <begin position="636"/>
        <end position="661"/>
    </location>
</feature>
<proteinExistence type="predicted"/>
<protein>
    <submittedName>
        <fullName evidence="2">Uncharacterized protein</fullName>
    </submittedName>
</protein>
<comment type="caution">
    <text evidence="2">The sequence shown here is derived from an EMBL/GenBank/DDBJ whole genome shotgun (WGS) entry which is preliminary data.</text>
</comment>
<dbReference type="STRING" id="329885.A0A4U0UMH7"/>
<feature type="compositionally biased region" description="Basic and acidic residues" evidence="1">
    <location>
        <begin position="665"/>
        <end position="686"/>
    </location>
</feature>
<evidence type="ECO:0000256" key="1">
    <source>
        <dbReference type="SAM" id="MobiDB-lite"/>
    </source>
</evidence>